<gene>
    <name evidence="1" type="ORF">C4D60_Mb01t27220</name>
</gene>
<name>A0A4S8JR30_MUSBA</name>
<proteinExistence type="predicted"/>
<dbReference type="EMBL" id="PYDT01000004">
    <property type="protein sequence ID" value="THU64511.1"/>
    <property type="molecule type" value="Genomic_DNA"/>
</dbReference>
<comment type="caution">
    <text evidence="1">The sequence shown here is derived from an EMBL/GenBank/DDBJ whole genome shotgun (WGS) entry which is preliminary data.</text>
</comment>
<dbReference type="AlphaFoldDB" id="A0A4S8JR30"/>
<evidence type="ECO:0000313" key="2">
    <source>
        <dbReference type="Proteomes" id="UP000317650"/>
    </source>
</evidence>
<sequence>MEIRNCSCLVSYVVYHKQTWGILHQTNFTIICLQINRKQGSVPVICNKTQISIPTADTTWNMQGNLKQLRQSSSGSSMTCVI</sequence>
<evidence type="ECO:0000313" key="1">
    <source>
        <dbReference type="EMBL" id="THU64511.1"/>
    </source>
</evidence>
<protein>
    <submittedName>
        <fullName evidence="1">Uncharacterized protein</fullName>
    </submittedName>
</protein>
<accession>A0A4S8JR30</accession>
<keyword evidence="2" id="KW-1185">Reference proteome</keyword>
<dbReference type="Proteomes" id="UP000317650">
    <property type="component" value="Chromosome 1"/>
</dbReference>
<organism evidence="1 2">
    <name type="scientific">Musa balbisiana</name>
    <name type="common">Banana</name>
    <dbReference type="NCBI Taxonomy" id="52838"/>
    <lineage>
        <taxon>Eukaryota</taxon>
        <taxon>Viridiplantae</taxon>
        <taxon>Streptophyta</taxon>
        <taxon>Embryophyta</taxon>
        <taxon>Tracheophyta</taxon>
        <taxon>Spermatophyta</taxon>
        <taxon>Magnoliopsida</taxon>
        <taxon>Liliopsida</taxon>
        <taxon>Zingiberales</taxon>
        <taxon>Musaceae</taxon>
        <taxon>Musa</taxon>
    </lineage>
</organism>
<reference evidence="1 2" key="1">
    <citation type="journal article" date="2019" name="Nat. Plants">
        <title>Genome sequencing of Musa balbisiana reveals subgenome evolution and function divergence in polyploid bananas.</title>
        <authorList>
            <person name="Yao X."/>
        </authorList>
    </citation>
    <scope>NUCLEOTIDE SEQUENCE [LARGE SCALE GENOMIC DNA]</scope>
    <source>
        <strain evidence="2">cv. DH-PKW</strain>
        <tissue evidence="1">Leaves</tissue>
    </source>
</reference>